<proteinExistence type="predicted"/>
<gene>
    <name evidence="1" type="ORF">ACIGXA_08220</name>
</gene>
<evidence type="ECO:0008006" key="3">
    <source>
        <dbReference type="Google" id="ProtNLM"/>
    </source>
</evidence>
<accession>A0ABW8C269</accession>
<keyword evidence="2" id="KW-1185">Reference proteome</keyword>
<reference evidence="1 2" key="1">
    <citation type="submission" date="2024-10" db="EMBL/GenBank/DDBJ databases">
        <title>The Natural Products Discovery Center: Release of the First 8490 Sequenced Strains for Exploring Actinobacteria Biosynthetic Diversity.</title>
        <authorList>
            <person name="Kalkreuter E."/>
            <person name="Kautsar S.A."/>
            <person name="Yang D."/>
            <person name="Bader C.D."/>
            <person name="Teijaro C.N."/>
            <person name="Fluegel L."/>
            <person name="Davis C.M."/>
            <person name="Simpson J.R."/>
            <person name="Lauterbach L."/>
            <person name="Steele A.D."/>
            <person name="Gui C."/>
            <person name="Meng S."/>
            <person name="Li G."/>
            <person name="Viehrig K."/>
            <person name="Ye F."/>
            <person name="Su P."/>
            <person name="Kiefer A.F."/>
            <person name="Nichols A."/>
            <person name="Cepeda A.J."/>
            <person name="Yan W."/>
            <person name="Fan B."/>
            <person name="Jiang Y."/>
            <person name="Adhikari A."/>
            <person name="Zheng C.-J."/>
            <person name="Schuster L."/>
            <person name="Cowan T.M."/>
            <person name="Smanski M.J."/>
            <person name="Chevrette M.G."/>
            <person name="De Carvalho L.P.S."/>
            <person name="Shen B."/>
        </authorList>
    </citation>
    <scope>NUCLEOTIDE SEQUENCE [LARGE SCALE GENOMIC DNA]</scope>
    <source>
        <strain evidence="1 2">NPDC053399</strain>
    </source>
</reference>
<comment type="caution">
    <text evidence="1">The sequence shown here is derived from an EMBL/GenBank/DDBJ whole genome shotgun (WGS) entry which is preliminary data.</text>
</comment>
<dbReference type="RefSeq" id="WP_138354203.1">
    <property type="nucleotide sequence ID" value="NZ_JAAIKO010000007.1"/>
</dbReference>
<dbReference type="Proteomes" id="UP001614394">
    <property type="component" value="Unassembled WGS sequence"/>
</dbReference>
<protein>
    <recommendedName>
        <fullName evidence="3">ATP-binding protein</fullName>
    </recommendedName>
</protein>
<evidence type="ECO:0000313" key="2">
    <source>
        <dbReference type="Proteomes" id="UP001614394"/>
    </source>
</evidence>
<sequence>MTKSAVTRRHLPASPFRIPVAPPVENFEVGDRVTHDVYGLGRIIGVEDEVAVLADFGSRQVRIIKPYSKVTKL</sequence>
<evidence type="ECO:0000313" key="1">
    <source>
        <dbReference type="EMBL" id="MFI9100499.1"/>
    </source>
</evidence>
<organism evidence="1 2">
    <name type="scientific">Streptomyces fildesensis</name>
    <dbReference type="NCBI Taxonomy" id="375757"/>
    <lineage>
        <taxon>Bacteria</taxon>
        <taxon>Bacillati</taxon>
        <taxon>Actinomycetota</taxon>
        <taxon>Actinomycetes</taxon>
        <taxon>Kitasatosporales</taxon>
        <taxon>Streptomycetaceae</taxon>
        <taxon>Streptomyces</taxon>
    </lineage>
</organism>
<dbReference type="EMBL" id="JBITYG010000002">
    <property type="protein sequence ID" value="MFI9100499.1"/>
    <property type="molecule type" value="Genomic_DNA"/>
</dbReference>
<name>A0ABW8C269_9ACTN</name>